<dbReference type="Gene3D" id="3.30.460.40">
    <property type="match status" value="1"/>
</dbReference>
<gene>
    <name evidence="1" type="ORF">M5X09_10860</name>
</gene>
<dbReference type="Proteomes" id="UP001207626">
    <property type="component" value="Unassembled WGS sequence"/>
</dbReference>
<comment type="caution">
    <text evidence="1">The sequence shown here is derived from an EMBL/GenBank/DDBJ whole genome shotgun (WGS) entry which is preliminary data.</text>
</comment>
<name>A0ABT4DV66_9BACL</name>
<evidence type="ECO:0000313" key="1">
    <source>
        <dbReference type="EMBL" id="MCY9520173.1"/>
    </source>
</evidence>
<dbReference type="EMBL" id="JAMDLW010000013">
    <property type="protein sequence ID" value="MCY9520173.1"/>
    <property type="molecule type" value="Genomic_DNA"/>
</dbReference>
<keyword evidence="2" id="KW-1185">Reference proteome</keyword>
<dbReference type="RefSeq" id="WP_087435365.1">
    <property type="nucleotide sequence ID" value="NZ_JAMDLV010000061.1"/>
</dbReference>
<dbReference type="InterPro" id="IPR043519">
    <property type="entry name" value="NT_sf"/>
</dbReference>
<proteinExistence type="predicted"/>
<evidence type="ECO:0000313" key="2">
    <source>
        <dbReference type="Proteomes" id="UP001207626"/>
    </source>
</evidence>
<sequence length="201" mass="23013">MKPSLSVPLVQTIEHFSNMARGDNLCWMLGGSCGLVLHGVQLKSDPRDVDIYADEQDVLRLQRLWKPYASDEPEWNETERYRSLLSHYEYQAVSIELVGDFVVSTSLGKYVTGIRGLLWNYGLEMQLGQTVVHVMPLAHELVFNVLRERKDRVQSIVGVMNQSPRLHVDSMRLVWAQCSEHARLTEVLVQLCPDIMSHITH</sequence>
<organism evidence="1 2">
    <name type="scientific">Paenibacillus apiarius</name>
    <dbReference type="NCBI Taxonomy" id="46240"/>
    <lineage>
        <taxon>Bacteria</taxon>
        <taxon>Bacillati</taxon>
        <taxon>Bacillota</taxon>
        <taxon>Bacilli</taxon>
        <taxon>Bacillales</taxon>
        <taxon>Paenibacillaceae</taxon>
        <taxon>Paenibacillus</taxon>
    </lineage>
</organism>
<accession>A0ABT4DV66</accession>
<reference evidence="1 2" key="1">
    <citation type="submission" date="2022-05" db="EMBL/GenBank/DDBJ databases">
        <title>Genome Sequencing of Bee-Associated Microbes.</title>
        <authorList>
            <person name="Dunlap C."/>
        </authorList>
    </citation>
    <scope>NUCLEOTIDE SEQUENCE [LARGE SCALE GENOMIC DNA]</scope>
    <source>
        <strain evidence="1 2">NRRL NRS-1438</strain>
    </source>
</reference>
<dbReference type="SUPFAM" id="SSF81301">
    <property type="entry name" value="Nucleotidyltransferase"/>
    <property type="match status" value="1"/>
</dbReference>
<protein>
    <submittedName>
        <fullName evidence="1">Uncharacterized protein</fullName>
    </submittedName>
</protein>